<accession>A0A0K2VDU5</accession>
<evidence type="ECO:0000313" key="1">
    <source>
        <dbReference type="EMBL" id="CDW48654.1"/>
    </source>
</evidence>
<dbReference type="AlphaFoldDB" id="A0A0K2VDU5"/>
<feature type="non-terminal residue" evidence="1">
    <location>
        <position position="1"/>
    </location>
</feature>
<sequence length="102" mass="11607">LHGSFSQDIRIYGSESTHSSIQLLRVYGIGLSIMFRDFICLEKVLAPYSMKVISFNGSISHYADVILGPNLLLHHTLFQIHIHPSISCMESYTSEDMFNQEE</sequence>
<proteinExistence type="predicted"/>
<reference evidence="1" key="1">
    <citation type="submission" date="2014-05" db="EMBL/GenBank/DDBJ databases">
        <authorList>
            <person name="Chronopoulou M."/>
        </authorList>
    </citation>
    <scope>NUCLEOTIDE SEQUENCE</scope>
    <source>
        <tissue evidence="1">Whole organism</tissue>
    </source>
</reference>
<dbReference type="EMBL" id="HACA01031293">
    <property type="protein sequence ID" value="CDW48654.1"/>
    <property type="molecule type" value="Transcribed_RNA"/>
</dbReference>
<protein>
    <submittedName>
        <fullName evidence="1">Uncharacterized protein</fullName>
    </submittedName>
</protein>
<name>A0A0K2VDU5_LEPSM</name>
<organism evidence="1">
    <name type="scientific">Lepeophtheirus salmonis</name>
    <name type="common">Salmon louse</name>
    <name type="synonym">Caligus salmonis</name>
    <dbReference type="NCBI Taxonomy" id="72036"/>
    <lineage>
        <taxon>Eukaryota</taxon>
        <taxon>Metazoa</taxon>
        <taxon>Ecdysozoa</taxon>
        <taxon>Arthropoda</taxon>
        <taxon>Crustacea</taxon>
        <taxon>Multicrustacea</taxon>
        <taxon>Hexanauplia</taxon>
        <taxon>Copepoda</taxon>
        <taxon>Siphonostomatoida</taxon>
        <taxon>Caligidae</taxon>
        <taxon>Lepeophtheirus</taxon>
    </lineage>
</organism>